<evidence type="ECO:0000313" key="1">
    <source>
        <dbReference type="EMBL" id="AKM78610.1"/>
    </source>
</evidence>
<dbReference type="AlphaFoldDB" id="A0A0G4ATH3"/>
<dbReference type="EMBL" id="CP011209">
    <property type="protein sequence ID" value="AKM78610.1"/>
    <property type="molecule type" value="Genomic_DNA"/>
</dbReference>
<dbReference type="STRING" id="1619007.UX70_C0001G0901"/>
<protein>
    <submittedName>
        <fullName evidence="1">Uncharacterized protein</fullName>
    </submittedName>
</protein>
<gene>
    <name evidence="1" type="ORF">UX70_C0001G0901</name>
</gene>
<name>A0A0G4ATH3_9BACT</name>
<reference evidence="1 2" key="1">
    <citation type="journal article" date="2015" name="Nature">
        <title>rRNA introns, odd ribosomes, and small enigmatic genomes across a large radiation of phyla.</title>
        <authorList>
            <person name="Brown C.T."/>
            <person name="Hug L.A."/>
            <person name="Thomas B.C."/>
            <person name="Sharon I."/>
            <person name="Castelle C.J."/>
            <person name="Singh A."/>
            <person name="Wilkins M.J."/>
            <person name="Williams K.H."/>
            <person name="Banfield J.F."/>
        </authorList>
    </citation>
    <scope>NUCLEOTIDE SEQUENCE [LARGE SCALE GENOMIC DNA]</scope>
</reference>
<organism evidence="1 2">
    <name type="scientific">Candidatus Wolfebacteria bacterium GW2011_GWB1_47_1</name>
    <dbReference type="NCBI Taxonomy" id="1619007"/>
    <lineage>
        <taxon>Bacteria</taxon>
        <taxon>Candidatus Wolfeibacteriota</taxon>
    </lineage>
</organism>
<dbReference type="Proteomes" id="UP000035656">
    <property type="component" value="Chromosome"/>
</dbReference>
<sequence>MMKKTRRNIKKYWYGVVGAMVVLLGGVAHAHAETEFMTNWQTRTYVPAWYEGRAFPTHESAITITFELIEDGKIADLSQTGVRWYVDGKLVKNELNGLGIKRVIIVNKKYGGGVSSIKITIPSYNGKLYEKTFDIPIRKPEVVIDVPYFKKGIERGENAMYAWPFFFNTTDVRTLNLQWTIDGKALDTKKADEAALLFTVGSDIPPGSRSTIEAIIINQRKAIENVRNKVFVEMP</sequence>
<accession>A0A0G4ATH3</accession>
<evidence type="ECO:0000313" key="2">
    <source>
        <dbReference type="Proteomes" id="UP000035656"/>
    </source>
</evidence>
<proteinExistence type="predicted"/>
<dbReference type="KEGG" id="pwo:UX70_C0001G0901"/>